<evidence type="ECO:0000313" key="3">
    <source>
        <dbReference type="Proteomes" id="UP001216907"/>
    </source>
</evidence>
<dbReference type="RefSeq" id="WP_277862357.1">
    <property type="nucleotide sequence ID" value="NZ_JARRAG010000002.1"/>
</dbReference>
<keyword evidence="3" id="KW-1185">Reference proteome</keyword>
<reference evidence="2 3" key="1">
    <citation type="submission" date="2023-03" db="EMBL/GenBank/DDBJ databases">
        <title>Paludisphaera mucosa sp. nov. a novel planctomycete from northern fen.</title>
        <authorList>
            <person name="Ivanova A."/>
        </authorList>
    </citation>
    <scope>NUCLEOTIDE SEQUENCE [LARGE SCALE GENOMIC DNA]</scope>
    <source>
        <strain evidence="2 3">Pla2</strain>
    </source>
</reference>
<accession>A0ABT6FEQ4</accession>
<organism evidence="2 3">
    <name type="scientific">Paludisphaera mucosa</name>
    <dbReference type="NCBI Taxonomy" id="3030827"/>
    <lineage>
        <taxon>Bacteria</taxon>
        <taxon>Pseudomonadati</taxon>
        <taxon>Planctomycetota</taxon>
        <taxon>Planctomycetia</taxon>
        <taxon>Isosphaerales</taxon>
        <taxon>Isosphaeraceae</taxon>
        <taxon>Paludisphaera</taxon>
    </lineage>
</organism>
<dbReference type="Proteomes" id="UP001216907">
    <property type="component" value="Unassembled WGS sequence"/>
</dbReference>
<comment type="caution">
    <text evidence="2">The sequence shown here is derived from an EMBL/GenBank/DDBJ whole genome shotgun (WGS) entry which is preliminary data.</text>
</comment>
<keyword evidence="1" id="KW-0472">Membrane</keyword>
<protein>
    <submittedName>
        <fullName evidence="2">Uncharacterized protein</fullName>
    </submittedName>
</protein>
<evidence type="ECO:0000256" key="1">
    <source>
        <dbReference type="SAM" id="Phobius"/>
    </source>
</evidence>
<sequence length="194" mass="20197">MSMMNDEDAVQGATRTMQIIVAALAGGVVLFWAMVTLVLPNAGGPKPPAAAAGPDILGLPLLTAMAIVFGLVSVVASFLVPKVVVDGALGQIAKGMATEDSTASRPGAKQVYPASEVAKLLPVYSTQLIIASALNEGAAFFAGIAYMLEHHPATIGVAGVLVALLLSRFPTTDRVQGWLEAQLERLTVKRRDDF</sequence>
<dbReference type="EMBL" id="JARRAG010000002">
    <property type="protein sequence ID" value="MDG3006052.1"/>
    <property type="molecule type" value="Genomic_DNA"/>
</dbReference>
<gene>
    <name evidence="2" type="ORF">PZE19_19945</name>
</gene>
<evidence type="ECO:0000313" key="2">
    <source>
        <dbReference type="EMBL" id="MDG3006052.1"/>
    </source>
</evidence>
<proteinExistence type="predicted"/>
<keyword evidence="1" id="KW-1133">Transmembrane helix</keyword>
<feature type="transmembrane region" description="Helical" evidence="1">
    <location>
        <begin position="20"/>
        <end position="39"/>
    </location>
</feature>
<keyword evidence="1" id="KW-0812">Transmembrane</keyword>
<name>A0ABT6FEQ4_9BACT</name>
<feature type="transmembrane region" description="Helical" evidence="1">
    <location>
        <begin position="59"/>
        <end position="80"/>
    </location>
</feature>